<evidence type="ECO:0008006" key="4">
    <source>
        <dbReference type="Google" id="ProtNLM"/>
    </source>
</evidence>
<evidence type="ECO:0000256" key="1">
    <source>
        <dbReference type="SAM" id="MobiDB-lite"/>
    </source>
</evidence>
<dbReference type="Proteomes" id="UP000245783">
    <property type="component" value="Unassembled WGS sequence"/>
</dbReference>
<feature type="region of interest" description="Disordered" evidence="1">
    <location>
        <begin position="86"/>
        <end position="114"/>
    </location>
</feature>
<organism evidence="2 3">
    <name type="scientific">Ceraceosorus guamensis</name>
    <dbReference type="NCBI Taxonomy" id="1522189"/>
    <lineage>
        <taxon>Eukaryota</taxon>
        <taxon>Fungi</taxon>
        <taxon>Dikarya</taxon>
        <taxon>Basidiomycota</taxon>
        <taxon>Ustilaginomycotina</taxon>
        <taxon>Exobasidiomycetes</taxon>
        <taxon>Ceraceosorales</taxon>
        <taxon>Ceraceosoraceae</taxon>
        <taxon>Ceraceosorus</taxon>
    </lineage>
</organism>
<feature type="compositionally biased region" description="Low complexity" evidence="1">
    <location>
        <begin position="250"/>
        <end position="261"/>
    </location>
</feature>
<reference evidence="2 3" key="1">
    <citation type="journal article" date="2018" name="Mol. Biol. Evol.">
        <title>Broad Genomic Sampling Reveals a Smut Pathogenic Ancestry of the Fungal Clade Ustilaginomycotina.</title>
        <authorList>
            <person name="Kijpornyongpan T."/>
            <person name="Mondo S.J."/>
            <person name="Barry K."/>
            <person name="Sandor L."/>
            <person name="Lee J."/>
            <person name="Lipzen A."/>
            <person name="Pangilinan J."/>
            <person name="LaButti K."/>
            <person name="Hainaut M."/>
            <person name="Henrissat B."/>
            <person name="Grigoriev I.V."/>
            <person name="Spatafora J.W."/>
            <person name="Aime M.C."/>
        </authorList>
    </citation>
    <scope>NUCLEOTIDE SEQUENCE [LARGE SCALE GENOMIC DNA]</scope>
    <source>
        <strain evidence="2 3">MCA 4658</strain>
    </source>
</reference>
<protein>
    <recommendedName>
        <fullName evidence="4">Protein kinase domain-containing protein</fullName>
    </recommendedName>
</protein>
<dbReference type="OrthoDB" id="10474364at2759"/>
<dbReference type="RefSeq" id="XP_025366710.1">
    <property type="nucleotide sequence ID" value="XM_025511080.1"/>
</dbReference>
<evidence type="ECO:0000313" key="2">
    <source>
        <dbReference type="EMBL" id="PWN39550.1"/>
    </source>
</evidence>
<feature type="compositionally biased region" description="Basic and acidic residues" evidence="1">
    <location>
        <begin position="1"/>
        <end position="16"/>
    </location>
</feature>
<keyword evidence="3" id="KW-1185">Reference proteome</keyword>
<sequence>MEMRRRQCKSPCEHRSLRPPSARELQASLPRPAIESRYSMLAQLVAFTLHAMDRAQRLEPRPPPRDTTRMVATWVTQHSPIQQVSWPQGQVQPGPVTRSRVTSANQNGGCRSYQDKADLAKDPGHGVSRSTQAVFIVDRPLFRGLCATVHSASCEGAAHKLLAKVYRLPHPDEVDLMDFTEEQINEVQLESIARHEATIYGLLWAVQGACVPRLLATLSRRPDHWRVAQEPSKESCCWTSTPPLSASNISSPSLTDSPGSSKKLGTNTPAPSVEVHALLLEDVGKVLASHTLKDLQHTLATCGYTQALSGSSSKEVQDKAIGAIQAVFVHSAQQIHKCGVLHRDVAARILCLRVVDGTLQGVF</sequence>
<proteinExistence type="predicted"/>
<dbReference type="EMBL" id="KZ819460">
    <property type="protein sequence ID" value="PWN39550.1"/>
    <property type="molecule type" value="Genomic_DNA"/>
</dbReference>
<dbReference type="InParanoid" id="A0A316VQE9"/>
<feature type="region of interest" description="Disordered" evidence="1">
    <location>
        <begin position="238"/>
        <end position="268"/>
    </location>
</feature>
<evidence type="ECO:0000313" key="3">
    <source>
        <dbReference type="Proteomes" id="UP000245783"/>
    </source>
</evidence>
<dbReference type="AlphaFoldDB" id="A0A316VQE9"/>
<dbReference type="GeneID" id="37032950"/>
<feature type="compositionally biased region" description="Polar residues" evidence="1">
    <location>
        <begin position="238"/>
        <end position="249"/>
    </location>
</feature>
<feature type="region of interest" description="Disordered" evidence="1">
    <location>
        <begin position="1"/>
        <end position="24"/>
    </location>
</feature>
<name>A0A316VQE9_9BASI</name>
<feature type="compositionally biased region" description="Polar residues" evidence="1">
    <location>
        <begin position="99"/>
        <end position="109"/>
    </location>
</feature>
<gene>
    <name evidence="2" type="ORF">IE81DRAFT_22527</name>
</gene>
<accession>A0A316VQE9</accession>